<accession>A0A804HRV0</accession>
<protein>
    <submittedName>
        <fullName evidence="1">(wild Malaysian banana) hypothetical protein</fullName>
    </submittedName>
</protein>
<name>A0A804HRV0_MUSAM</name>
<evidence type="ECO:0000313" key="2">
    <source>
        <dbReference type="EnsemblPlants" id="Ma01_p08770.1"/>
    </source>
</evidence>
<dbReference type="EMBL" id="HG996466">
    <property type="protein sequence ID" value="CAG1858964.1"/>
    <property type="molecule type" value="Genomic_DNA"/>
</dbReference>
<evidence type="ECO:0000313" key="3">
    <source>
        <dbReference type="Proteomes" id="UP000012960"/>
    </source>
</evidence>
<organism evidence="2 3">
    <name type="scientific">Musa acuminata subsp. malaccensis</name>
    <name type="common">Wild banana</name>
    <name type="synonym">Musa malaccensis</name>
    <dbReference type="NCBI Taxonomy" id="214687"/>
    <lineage>
        <taxon>Eukaryota</taxon>
        <taxon>Viridiplantae</taxon>
        <taxon>Streptophyta</taxon>
        <taxon>Embryophyta</taxon>
        <taxon>Tracheophyta</taxon>
        <taxon>Spermatophyta</taxon>
        <taxon>Magnoliopsida</taxon>
        <taxon>Liliopsida</taxon>
        <taxon>Zingiberales</taxon>
        <taxon>Musaceae</taxon>
        <taxon>Musa</taxon>
    </lineage>
</organism>
<dbReference type="Gramene" id="Ma01_t08770.1">
    <property type="protein sequence ID" value="Ma01_p08770.1"/>
    <property type="gene ID" value="Ma01_g08770"/>
</dbReference>
<dbReference type="AlphaFoldDB" id="A0A804HRV0"/>
<dbReference type="EnsemblPlants" id="Ma01_t08770.1">
    <property type="protein sequence ID" value="Ma01_p08770.1"/>
    <property type="gene ID" value="Ma01_g08770"/>
</dbReference>
<dbReference type="Pfam" id="PF24904">
    <property type="entry name" value="RVE6"/>
    <property type="match status" value="1"/>
</dbReference>
<dbReference type="Proteomes" id="UP000012960">
    <property type="component" value="Unplaced"/>
</dbReference>
<proteinExistence type="predicted"/>
<reference evidence="1" key="1">
    <citation type="submission" date="2021-03" db="EMBL/GenBank/DDBJ databases">
        <authorList>
            <consortium name="Genoscope - CEA"/>
            <person name="William W."/>
        </authorList>
    </citation>
    <scope>NUCLEOTIDE SEQUENCE</scope>
    <source>
        <strain evidence="1">Doubled-haploid Pahang</strain>
    </source>
</reference>
<gene>
    <name evidence="1" type="ORF">GSMUA_292590.1</name>
</gene>
<dbReference type="InParanoid" id="A0A804HRV0"/>
<keyword evidence="3" id="KW-1185">Reference proteome</keyword>
<reference evidence="2" key="2">
    <citation type="submission" date="2021-05" db="UniProtKB">
        <authorList>
            <consortium name="EnsemblPlants"/>
        </authorList>
    </citation>
    <scope>IDENTIFICATION</scope>
    <source>
        <strain evidence="2">subsp. malaccensis</strain>
    </source>
</reference>
<sequence>MNMYHHLDPSRKQLIHILRKLLKMICQNKNLLVSSAHFEPTSSMHRDPATMAVFLLGSEFYRACYFISFDKRSDRNQVTSLHVMPDFAQVYSFLGSVFDPNTSGHRQKLKATDPIDDETVSY</sequence>
<evidence type="ECO:0000313" key="1">
    <source>
        <dbReference type="EMBL" id="CAG1858964.1"/>
    </source>
</evidence>